<dbReference type="AlphaFoldDB" id="A0A2A9MNE1"/>
<dbReference type="GeneID" id="40308611"/>
<comment type="caution">
    <text evidence="2">The sequence shown here is derived from an EMBL/GenBank/DDBJ whole genome shotgun (WGS) entry which is preliminary data.</text>
</comment>
<dbReference type="KEGG" id="bbes:BESB_036300"/>
<sequence>MKSVVAISLLGLTMALPMGALSEEMSSEMMDSVDMMEMEDVTLQETQDVLETSTAPLRYLEEDSTEDGLILIPETASPMRLLGKKNRAVYLAAPKYVTAPVVQKKNPVPVVRTKYSAPAPIKKTPPPTKKTPVVVSSKYTPSIVSTKYTPAAPSKKWRRLATLEEQPIEEDSASLMSESGVVEEERDLKKNSGYYVTYAPVVASPYCAIGSSCARYLAEEEVSDVPLLIEEEEAVYEQSVPERALGKKSRAVYVAPAPKKYVAPPTKKLATPVYRPAPVQKKVAAPVQKVAAPVLKKSAAPVVHKAPASAPSKYHPAVTTSKYTPVAAPSKKWRRLAEEDVMTEEESNVVEGESDEAERDLKKRETYYYPVPAYHVVAAPYCGGGAACY</sequence>
<evidence type="ECO:0000256" key="1">
    <source>
        <dbReference type="SAM" id="SignalP"/>
    </source>
</evidence>
<dbReference type="Proteomes" id="UP000224006">
    <property type="component" value="Chromosome II"/>
</dbReference>
<gene>
    <name evidence="2" type="ORF">BESB_036300</name>
</gene>
<dbReference type="EMBL" id="NWUJ01000002">
    <property type="protein sequence ID" value="PFH37172.1"/>
    <property type="molecule type" value="Genomic_DNA"/>
</dbReference>
<evidence type="ECO:0000313" key="3">
    <source>
        <dbReference type="Proteomes" id="UP000224006"/>
    </source>
</evidence>
<accession>A0A2A9MNE1</accession>
<evidence type="ECO:0000313" key="2">
    <source>
        <dbReference type="EMBL" id="PFH37172.1"/>
    </source>
</evidence>
<proteinExistence type="predicted"/>
<protein>
    <submittedName>
        <fullName evidence="2">Uncharacterized protein</fullName>
    </submittedName>
</protein>
<keyword evidence="1" id="KW-0732">Signal</keyword>
<feature type="chain" id="PRO_5013332783" evidence="1">
    <location>
        <begin position="23"/>
        <end position="389"/>
    </location>
</feature>
<reference evidence="2 3" key="1">
    <citation type="submission" date="2017-09" db="EMBL/GenBank/DDBJ databases">
        <title>Genome sequencing of Besnoitia besnoiti strain Bb-Ger1.</title>
        <authorList>
            <person name="Schares G."/>
            <person name="Venepally P."/>
            <person name="Lorenzi H.A."/>
        </authorList>
    </citation>
    <scope>NUCLEOTIDE SEQUENCE [LARGE SCALE GENOMIC DNA]</scope>
    <source>
        <strain evidence="2 3">Bb-Ger1</strain>
    </source>
</reference>
<name>A0A2A9MNE1_BESBE</name>
<dbReference type="VEuPathDB" id="ToxoDB:BESB_036300"/>
<keyword evidence="3" id="KW-1185">Reference proteome</keyword>
<dbReference type="RefSeq" id="XP_029221181.1">
    <property type="nucleotide sequence ID" value="XM_029362216.1"/>
</dbReference>
<dbReference type="OrthoDB" id="332838at2759"/>
<organism evidence="2 3">
    <name type="scientific">Besnoitia besnoiti</name>
    <name type="common">Apicomplexan protozoan</name>
    <dbReference type="NCBI Taxonomy" id="94643"/>
    <lineage>
        <taxon>Eukaryota</taxon>
        <taxon>Sar</taxon>
        <taxon>Alveolata</taxon>
        <taxon>Apicomplexa</taxon>
        <taxon>Conoidasida</taxon>
        <taxon>Coccidia</taxon>
        <taxon>Eucoccidiorida</taxon>
        <taxon>Eimeriorina</taxon>
        <taxon>Sarcocystidae</taxon>
        <taxon>Besnoitia</taxon>
    </lineage>
</organism>
<feature type="signal peptide" evidence="1">
    <location>
        <begin position="1"/>
        <end position="22"/>
    </location>
</feature>